<dbReference type="Proteomes" id="UP000693970">
    <property type="component" value="Unassembled WGS sequence"/>
</dbReference>
<dbReference type="InterPro" id="IPR002921">
    <property type="entry name" value="Fungal_lipase-type"/>
</dbReference>
<keyword evidence="1" id="KW-0732">Signal</keyword>
<dbReference type="GO" id="GO:0006629">
    <property type="term" value="P:lipid metabolic process"/>
    <property type="evidence" value="ECO:0007669"/>
    <property type="project" value="InterPro"/>
</dbReference>
<dbReference type="EMBL" id="JAGRRH010000027">
    <property type="protein sequence ID" value="KAG7340814.1"/>
    <property type="molecule type" value="Genomic_DNA"/>
</dbReference>
<accession>A0A9K3PD82</accession>
<dbReference type="Pfam" id="PF01764">
    <property type="entry name" value="Lipase_3"/>
    <property type="match status" value="1"/>
</dbReference>
<keyword evidence="2" id="KW-0378">Hydrolase</keyword>
<name>A0A9K3PD82_9STRA</name>
<dbReference type="AlphaFoldDB" id="A0A9K3PD82"/>
<organism evidence="4 5">
    <name type="scientific">Nitzschia inconspicua</name>
    <dbReference type="NCBI Taxonomy" id="303405"/>
    <lineage>
        <taxon>Eukaryota</taxon>
        <taxon>Sar</taxon>
        <taxon>Stramenopiles</taxon>
        <taxon>Ochrophyta</taxon>
        <taxon>Bacillariophyta</taxon>
        <taxon>Bacillariophyceae</taxon>
        <taxon>Bacillariophycidae</taxon>
        <taxon>Bacillariales</taxon>
        <taxon>Bacillariaceae</taxon>
        <taxon>Nitzschia</taxon>
    </lineage>
</organism>
<protein>
    <submittedName>
        <fullName evidence="4">Lipase class 3</fullName>
    </submittedName>
</protein>
<gene>
    <name evidence="4" type="ORF">IV203_024357</name>
</gene>
<proteinExistence type="predicted"/>
<reference evidence="4" key="2">
    <citation type="submission" date="2021-04" db="EMBL/GenBank/DDBJ databases">
        <authorList>
            <person name="Podell S."/>
        </authorList>
    </citation>
    <scope>NUCLEOTIDE SEQUENCE</scope>
    <source>
        <strain evidence="4">Hildebrandi</strain>
    </source>
</reference>
<evidence type="ECO:0000313" key="4">
    <source>
        <dbReference type="EMBL" id="KAG7340814.1"/>
    </source>
</evidence>
<comment type="caution">
    <text evidence="4">The sequence shown here is derived from an EMBL/GenBank/DDBJ whole genome shotgun (WGS) entry which is preliminary data.</text>
</comment>
<dbReference type="PANTHER" id="PTHR46640">
    <property type="entry name" value="TRIACYLGLYCEROL LIPASE, PUTATIVE (AFU_ORTHOLOGUE AFUA_6G06510)-RELATED"/>
    <property type="match status" value="1"/>
</dbReference>
<evidence type="ECO:0000259" key="3">
    <source>
        <dbReference type="Pfam" id="PF01764"/>
    </source>
</evidence>
<reference evidence="4" key="1">
    <citation type="journal article" date="2021" name="Sci. Rep.">
        <title>Diploid genomic architecture of Nitzschia inconspicua, an elite biomass production diatom.</title>
        <authorList>
            <person name="Oliver A."/>
            <person name="Podell S."/>
            <person name="Pinowska A."/>
            <person name="Traller J.C."/>
            <person name="Smith S.R."/>
            <person name="McClure R."/>
            <person name="Beliaev A."/>
            <person name="Bohutskyi P."/>
            <person name="Hill E.A."/>
            <person name="Rabines A."/>
            <person name="Zheng H."/>
            <person name="Allen L.Z."/>
            <person name="Kuo A."/>
            <person name="Grigoriev I.V."/>
            <person name="Allen A.E."/>
            <person name="Hazlebeck D."/>
            <person name="Allen E.E."/>
        </authorList>
    </citation>
    <scope>NUCLEOTIDE SEQUENCE</scope>
    <source>
        <strain evidence="4">Hildebrandi</strain>
    </source>
</reference>
<dbReference type="GO" id="GO:0016787">
    <property type="term" value="F:hydrolase activity"/>
    <property type="evidence" value="ECO:0007669"/>
    <property type="project" value="UniProtKB-KW"/>
</dbReference>
<dbReference type="OrthoDB" id="426718at2759"/>
<dbReference type="PANTHER" id="PTHR46640:SF1">
    <property type="entry name" value="FUNGAL LIPASE-LIKE DOMAIN-CONTAINING PROTEIN-RELATED"/>
    <property type="match status" value="1"/>
</dbReference>
<sequence>MARKKLLSDEDARLVLTLPVSFKTLMDVFQRNQRAMLKEFATDKGIPFHIEAIQLYQEQFPNPDQFHLVVFDDEKNQEEIVYGIIVNTYTKSTFLTFRGSVSKRDYKADMDISMRTFRDDHGRTVRTQRGFSDYLFGTEEELAVKSRDGIPPTKFERIVRTLKEQYELHPDHELCVTGHSLGGSLALLAAAALAMDATMKPLLKNSGPIRVIGFGSMLVGDLRFLRTFQRLERQNLIRSTVIMNQGDLIPLLPFSSGWRFYRVLGKRVIISDGRRKPIIYSPPEALRICCNDTISVPGFILPRLCFIFLFQRKFWSKHTVDATTRNIFGSRKYLEELSIDSLYECKQLLPCTIH</sequence>
<dbReference type="InterPro" id="IPR051299">
    <property type="entry name" value="AB_hydrolase_lip/est"/>
</dbReference>
<keyword evidence="5" id="KW-1185">Reference proteome</keyword>
<evidence type="ECO:0000256" key="2">
    <source>
        <dbReference type="ARBA" id="ARBA00022801"/>
    </source>
</evidence>
<feature type="domain" description="Fungal lipase-type" evidence="3">
    <location>
        <begin position="95"/>
        <end position="254"/>
    </location>
</feature>
<evidence type="ECO:0000313" key="5">
    <source>
        <dbReference type="Proteomes" id="UP000693970"/>
    </source>
</evidence>
<evidence type="ECO:0000256" key="1">
    <source>
        <dbReference type="ARBA" id="ARBA00022729"/>
    </source>
</evidence>